<name>A0A8I6R865_CIMLE</name>
<dbReference type="EnsemblMetazoa" id="XM_014384823.2">
    <property type="protein sequence ID" value="XP_014240309.1"/>
    <property type="gene ID" value="LOC106661435"/>
</dbReference>
<accession>A0A8I6R865</accession>
<evidence type="ECO:0000313" key="2">
    <source>
        <dbReference type="Proteomes" id="UP000494040"/>
    </source>
</evidence>
<dbReference type="KEGG" id="clec:106661435"/>
<dbReference type="Proteomes" id="UP000494040">
    <property type="component" value="Unassembled WGS sequence"/>
</dbReference>
<protein>
    <submittedName>
        <fullName evidence="1">Uncharacterized protein</fullName>
    </submittedName>
</protein>
<keyword evidence="2" id="KW-1185">Reference proteome</keyword>
<dbReference type="OrthoDB" id="10584447at2759"/>
<dbReference type="AlphaFoldDB" id="A0A8I6R865"/>
<evidence type="ECO:0000313" key="1">
    <source>
        <dbReference type="EnsemblMetazoa" id="XP_014240309.1"/>
    </source>
</evidence>
<reference evidence="1" key="1">
    <citation type="submission" date="2022-01" db="UniProtKB">
        <authorList>
            <consortium name="EnsemblMetazoa"/>
        </authorList>
    </citation>
    <scope>IDENTIFICATION</scope>
</reference>
<dbReference type="GeneID" id="106661435"/>
<organism evidence="1 2">
    <name type="scientific">Cimex lectularius</name>
    <name type="common">Bed bug</name>
    <name type="synonym">Acanthia lectularia</name>
    <dbReference type="NCBI Taxonomy" id="79782"/>
    <lineage>
        <taxon>Eukaryota</taxon>
        <taxon>Metazoa</taxon>
        <taxon>Ecdysozoa</taxon>
        <taxon>Arthropoda</taxon>
        <taxon>Hexapoda</taxon>
        <taxon>Insecta</taxon>
        <taxon>Pterygota</taxon>
        <taxon>Neoptera</taxon>
        <taxon>Paraneoptera</taxon>
        <taxon>Hemiptera</taxon>
        <taxon>Heteroptera</taxon>
        <taxon>Panheteroptera</taxon>
        <taxon>Cimicomorpha</taxon>
        <taxon>Cimicidae</taxon>
        <taxon>Cimex</taxon>
    </lineage>
</organism>
<dbReference type="RefSeq" id="XP_014240309.1">
    <property type="nucleotide sequence ID" value="XM_014384823.2"/>
</dbReference>
<proteinExistence type="predicted"/>
<sequence>MLRLKTLTNTIQINEKLNTLNPTDLSLEILYLMGGKPIQNIVRMGLQNALKRAMALMRHHQWLKPILNLLETMFARNLRPMPVMFENMLKTIREKYPDRPFYATYERRMASGSIVVWQTRKTAPIQSVRDDDVKIIYPAYKDVNLEVKLDEARRFVNKVKFTIKLVEESSLSEEDKSMFSSLLKSILKMMSQNAAWVMNCSLKIEEQVSSLKTMLNMKRVNKKDLAKINEQLTKAVRKFNEKYICWRKAEQNFWYRVEPFLGLLATQVSQSLILQKKHLMYMNKCK</sequence>